<protein>
    <recommendedName>
        <fullName evidence="4">succinate dehydrogenase</fullName>
        <ecNumber evidence="4">1.3.5.1</ecNumber>
    </recommendedName>
</protein>
<dbReference type="GO" id="GO:0046872">
    <property type="term" value="F:metal ion binding"/>
    <property type="evidence" value="ECO:0007669"/>
    <property type="project" value="UniProtKB-KW"/>
</dbReference>
<evidence type="ECO:0000256" key="12">
    <source>
        <dbReference type="ARBA" id="ARBA00023291"/>
    </source>
</evidence>
<dbReference type="AlphaFoldDB" id="B9DZR8"/>
<feature type="domain" description="4Fe-4S ferredoxin-type" evidence="14">
    <location>
        <begin position="138"/>
        <end position="167"/>
    </location>
</feature>
<dbReference type="Proteomes" id="UP000007969">
    <property type="component" value="Chromosome"/>
</dbReference>
<comment type="cofactor">
    <cofactor evidence="13">
        <name>[2Fe-2S] cluster</name>
        <dbReference type="ChEBI" id="CHEBI:190135"/>
    </cofactor>
</comment>
<comment type="cofactor">
    <cofactor evidence="1">
        <name>[3Fe-4S] cluster</name>
        <dbReference type="ChEBI" id="CHEBI:21137"/>
    </cofactor>
</comment>
<evidence type="ECO:0000313" key="16">
    <source>
        <dbReference type="Proteomes" id="UP000007969"/>
    </source>
</evidence>
<comment type="similarity">
    <text evidence="3">Belongs to the succinate dehydrogenase/fumarate reductase iron-sulfur protein family.</text>
</comment>
<keyword evidence="12" id="KW-0003">3Fe-4S</keyword>
<evidence type="ECO:0000256" key="11">
    <source>
        <dbReference type="ARBA" id="ARBA00023014"/>
    </source>
</evidence>
<dbReference type="InterPro" id="IPR009051">
    <property type="entry name" value="Helical_ferredxn"/>
</dbReference>
<dbReference type="PANTHER" id="PTHR11921:SF29">
    <property type="entry name" value="SUCCINATE DEHYDROGENASE [UBIQUINONE] IRON-SULFUR SUBUNIT, MITOCHONDRIAL"/>
    <property type="match status" value="1"/>
</dbReference>
<sequence>MMYIKIKRKKDKYDTSFFQTFLYQGDLKVSVAYVLRELNSRATLLDKDGNNARRIIWECSCLEKKCGACAMLINGVPRLACAVFLKELKCKKNTIVLEPLSKFPVISDLKVDRNILFENMKRMRLWLEDNVSINFSDREYQYQSSRCVMCGCCLEVCPSFSVKGNFGGAVSMSAAFKLIDQSAYGKQRDELMKKYRKNFFEGCGKSLSCDKICPIGLPLQELLVKSNSAAIWHK</sequence>
<dbReference type="InterPro" id="IPR036010">
    <property type="entry name" value="2Fe-2S_ferredoxin-like_sf"/>
</dbReference>
<evidence type="ECO:0000256" key="8">
    <source>
        <dbReference type="ARBA" id="ARBA00022723"/>
    </source>
</evidence>
<dbReference type="InterPro" id="IPR004489">
    <property type="entry name" value="Succ_DH/fum_Rdtase_Fe-S"/>
</dbReference>
<dbReference type="KEGG" id="ckr:CKR_0692"/>
<reference evidence="16" key="1">
    <citation type="submission" date="2005-09" db="EMBL/GenBank/DDBJ databases">
        <title>Complete genome sequence of Clostridium kluyveri and comparative genomics of Clostridia species.</title>
        <authorList>
            <person name="Inui M."/>
            <person name="Nonaka H."/>
            <person name="Shinoda Y."/>
            <person name="Ikenaga Y."/>
            <person name="Abe M."/>
            <person name="Naito K."/>
            <person name="Vertes A.A."/>
            <person name="Yukawa H."/>
        </authorList>
    </citation>
    <scope>NUCLEOTIDE SEQUENCE [LARGE SCALE GENOMIC DNA]</scope>
    <source>
        <strain evidence="16">NBRC 12016</strain>
    </source>
</reference>
<dbReference type="Pfam" id="PF13085">
    <property type="entry name" value="Fer2_3"/>
    <property type="match status" value="1"/>
</dbReference>
<organism evidence="15 16">
    <name type="scientific">Clostridium kluyveri (strain NBRC 12016)</name>
    <dbReference type="NCBI Taxonomy" id="583346"/>
    <lineage>
        <taxon>Bacteria</taxon>
        <taxon>Bacillati</taxon>
        <taxon>Bacillota</taxon>
        <taxon>Clostridia</taxon>
        <taxon>Eubacteriales</taxon>
        <taxon>Clostridiaceae</taxon>
        <taxon>Clostridium</taxon>
    </lineage>
</organism>
<dbReference type="GO" id="GO:0051538">
    <property type="term" value="F:3 iron, 4 sulfur cluster binding"/>
    <property type="evidence" value="ECO:0007669"/>
    <property type="project" value="UniProtKB-KW"/>
</dbReference>
<dbReference type="NCBIfam" id="TIGR00384">
    <property type="entry name" value="dhsB"/>
    <property type="match status" value="1"/>
</dbReference>
<evidence type="ECO:0000259" key="14">
    <source>
        <dbReference type="PROSITE" id="PS51379"/>
    </source>
</evidence>
<dbReference type="GO" id="GO:0022904">
    <property type="term" value="P:respiratory electron transport chain"/>
    <property type="evidence" value="ECO:0007669"/>
    <property type="project" value="TreeGrafter"/>
</dbReference>
<dbReference type="SUPFAM" id="SSF46548">
    <property type="entry name" value="alpha-helical ferredoxin"/>
    <property type="match status" value="1"/>
</dbReference>
<dbReference type="GO" id="GO:0051539">
    <property type="term" value="F:4 iron, 4 sulfur cluster binding"/>
    <property type="evidence" value="ECO:0007669"/>
    <property type="project" value="UniProtKB-KW"/>
</dbReference>
<dbReference type="GO" id="GO:0008177">
    <property type="term" value="F:succinate dehydrogenase (quinone) activity"/>
    <property type="evidence" value="ECO:0007669"/>
    <property type="project" value="UniProtKB-EC"/>
</dbReference>
<evidence type="ECO:0000313" key="15">
    <source>
        <dbReference type="EMBL" id="BAH05743.1"/>
    </source>
</evidence>
<dbReference type="PROSITE" id="PS00198">
    <property type="entry name" value="4FE4S_FER_1"/>
    <property type="match status" value="1"/>
</dbReference>
<dbReference type="EC" id="1.3.5.1" evidence="4"/>
<dbReference type="EMBL" id="AP009049">
    <property type="protein sequence ID" value="BAH05743.1"/>
    <property type="molecule type" value="Genomic_DNA"/>
</dbReference>
<keyword evidence="8" id="KW-0479">Metal-binding</keyword>
<keyword evidence="6" id="KW-0816">Tricarboxylic acid cycle</keyword>
<evidence type="ECO:0000256" key="10">
    <source>
        <dbReference type="ARBA" id="ARBA00023004"/>
    </source>
</evidence>
<dbReference type="InterPro" id="IPR025192">
    <property type="entry name" value="Succ_DH/fum_Rdtase_N"/>
</dbReference>
<evidence type="ECO:0000256" key="6">
    <source>
        <dbReference type="ARBA" id="ARBA00022532"/>
    </source>
</evidence>
<evidence type="ECO:0000256" key="13">
    <source>
        <dbReference type="ARBA" id="ARBA00034078"/>
    </source>
</evidence>
<dbReference type="InterPro" id="IPR012675">
    <property type="entry name" value="Beta-grasp_dom_sf"/>
</dbReference>
<keyword evidence="9" id="KW-0560">Oxidoreductase</keyword>
<keyword evidence="5" id="KW-0004">4Fe-4S</keyword>
<dbReference type="GO" id="GO:0051537">
    <property type="term" value="F:2 iron, 2 sulfur cluster binding"/>
    <property type="evidence" value="ECO:0007669"/>
    <property type="project" value="UniProtKB-KW"/>
</dbReference>
<proteinExistence type="inferred from homology"/>
<keyword evidence="10" id="KW-0408">Iron</keyword>
<dbReference type="PROSITE" id="PS51379">
    <property type="entry name" value="4FE4S_FER_2"/>
    <property type="match status" value="1"/>
</dbReference>
<gene>
    <name evidence="15" type="ordered locus">CKR_0692</name>
</gene>
<dbReference type="SUPFAM" id="SSF54292">
    <property type="entry name" value="2Fe-2S ferredoxin-like"/>
    <property type="match status" value="1"/>
</dbReference>
<evidence type="ECO:0000256" key="2">
    <source>
        <dbReference type="ARBA" id="ARBA00001966"/>
    </source>
</evidence>
<keyword evidence="7" id="KW-0001">2Fe-2S</keyword>
<evidence type="ECO:0000256" key="4">
    <source>
        <dbReference type="ARBA" id="ARBA00012792"/>
    </source>
</evidence>
<evidence type="ECO:0000256" key="3">
    <source>
        <dbReference type="ARBA" id="ARBA00009433"/>
    </source>
</evidence>
<evidence type="ECO:0000256" key="7">
    <source>
        <dbReference type="ARBA" id="ARBA00022714"/>
    </source>
</evidence>
<evidence type="ECO:0000256" key="1">
    <source>
        <dbReference type="ARBA" id="ARBA00001927"/>
    </source>
</evidence>
<dbReference type="HOGENOM" id="CLU_044838_3_3_9"/>
<dbReference type="InterPro" id="IPR050573">
    <property type="entry name" value="SDH/FRD_Iron-Sulfur"/>
</dbReference>
<dbReference type="Gene3D" id="1.10.1060.10">
    <property type="entry name" value="Alpha-helical ferredoxin"/>
    <property type="match status" value="1"/>
</dbReference>
<dbReference type="GO" id="GO:0006099">
    <property type="term" value="P:tricarboxylic acid cycle"/>
    <property type="evidence" value="ECO:0007669"/>
    <property type="project" value="UniProtKB-KW"/>
</dbReference>
<name>B9DZR8_CLOK1</name>
<dbReference type="RefSeq" id="WP_012620228.1">
    <property type="nucleotide sequence ID" value="NC_011837.1"/>
</dbReference>
<evidence type="ECO:0000256" key="5">
    <source>
        <dbReference type="ARBA" id="ARBA00022485"/>
    </source>
</evidence>
<evidence type="ECO:0000256" key="9">
    <source>
        <dbReference type="ARBA" id="ARBA00023002"/>
    </source>
</evidence>
<dbReference type="Pfam" id="PF13183">
    <property type="entry name" value="Fer4_8"/>
    <property type="match status" value="1"/>
</dbReference>
<dbReference type="InterPro" id="IPR017900">
    <property type="entry name" value="4Fe4S_Fe_S_CS"/>
</dbReference>
<keyword evidence="11" id="KW-0411">Iron-sulfur</keyword>
<dbReference type="PANTHER" id="PTHR11921">
    <property type="entry name" value="SUCCINATE DEHYDROGENASE IRON-SULFUR PROTEIN"/>
    <property type="match status" value="1"/>
</dbReference>
<comment type="cofactor">
    <cofactor evidence="2">
        <name>[4Fe-4S] cluster</name>
        <dbReference type="ChEBI" id="CHEBI:49883"/>
    </cofactor>
</comment>
<dbReference type="GO" id="GO:0009055">
    <property type="term" value="F:electron transfer activity"/>
    <property type="evidence" value="ECO:0007669"/>
    <property type="project" value="InterPro"/>
</dbReference>
<accession>B9DZR8</accession>
<dbReference type="Gene3D" id="3.10.20.30">
    <property type="match status" value="1"/>
</dbReference>
<dbReference type="InterPro" id="IPR017896">
    <property type="entry name" value="4Fe4S_Fe-S-bd"/>
</dbReference>